<dbReference type="KEGG" id="dsf:UWK_00304"/>
<dbReference type="PROSITE" id="PS50110">
    <property type="entry name" value="RESPONSE_REGULATORY"/>
    <property type="match status" value="1"/>
</dbReference>
<dbReference type="EMBL" id="CP003985">
    <property type="protein sequence ID" value="AGF76889.1"/>
    <property type="molecule type" value="Genomic_DNA"/>
</dbReference>
<evidence type="ECO:0000256" key="5">
    <source>
        <dbReference type="ARBA" id="ARBA00022679"/>
    </source>
</evidence>
<keyword evidence="6" id="KW-0479">Metal-binding</keyword>
<keyword evidence="18" id="KW-1185">Reference proteome</keyword>
<dbReference type="RefSeq" id="WP_015402588.1">
    <property type="nucleotide sequence ID" value="NC_020304.1"/>
</dbReference>
<evidence type="ECO:0000256" key="1">
    <source>
        <dbReference type="ARBA" id="ARBA00001958"/>
    </source>
</evidence>
<dbReference type="Pfam" id="PF02887">
    <property type="entry name" value="PK_C"/>
    <property type="match status" value="1"/>
</dbReference>
<accession>M1NAM4</accession>
<dbReference type="OrthoDB" id="9812123at2"/>
<evidence type="ECO:0000313" key="18">
    <source>
        <dbReference type="Proteomes" id="UP000011721"/>
    </source>
</evidence>
<dbReference type="NCBIfam" id="TIGR01064">
    <property type="entry name" value="pyruv_kin"/>
    <property type="match status" value="1"/>
</dbReference>
<dbReference type="NCBIfam" id="NF004491">
    <property type="entry name" value="PRK05826.1"/>
    <property type="match status" value="1"/>
</dbReference>
<keyword evidence="14" id="KW-0597">Phosphoprotein</keyword>
<dbReference type="GO" id="GO:0016301">
    <property type="term" value="F:kinase activity"/>
    <property type="evidence" value="ECO:0007669"/>
    <property type="project" value="UniProtKB-KW"/>
</dbReference>
<dbReference type="Pfam" id="PF00072">
    <property type="entry name" value="Response_reg"/>
    <property type="match status" value="1"/>
</dbReference>
<dbReference type="STRING" id="1167006.UWK_00304"/>
<evidence type="ECO:0000256" key="3">
    <source>
        <dbReference type="ARBA" id="ARBA00008663"/>
    </source>
</evidence>
<evidence type="ECO:0000256" key="7">
    <source>
        <dbReference type="ARBA" id="ARBA00022741"/>
    </source>
</evidence>
<keyword evidence="7" id="KW-0547">Nucleotide-binding</keyword>
<dbReference type="eggNOG" id="COG0745">
    <property type="taxonomic scope" value="Bacteria"/>
</dbReference>
<dbReference type="SMART" id="SM00448">
    <property type="entry name" value="REC"/>
    <property type="match status" value="1"/>
</dbReference>
<feature type="modified residue" description="4-aspartylphosphate" evidence="14">
    <location>
        <position position="51"/>
    </location>
</feature>
<dbReference type="UniPathway" id="UPA00109">
    <property type="reaction ID" value="UER00188"/>
</dbReference>
<evidence type="ECO:0000256" key="14">
    <source>
        <dbReference type="PROSITE-ProRule" id="PRU00169"/>
    </source>
</evidence>
<dbReference type="Gene3D" id="3.40.1380.20">
    <property type="entry name" value="Pyruvate kinase, C-terminal domain"/>
    <property type="match status" value="1"/>
</dbReference>
<dbReference type="eggNOG" id="COG0469">
    <property type="taxonomic scope" value="Bacteria"/>
</dbReference>
<comment type="catalytic activity">
    <reaction evidence="15">
        <text>pyruvate + ATP = phosphoenolpyruvate + ADP + H(+)</text>
        <dbReference type="Rhea" id="RHEA:18157"/>
        <dbReference type="ChEBI" id="CHEBI:15361"/>
        <dbReference type="ChEBI" id="CHEBI:15378"/>
        <dbReference type="ChEBI" id="CHEBI:30616"/>
        <dbReference type="ChEBI" id="CHEBI:58702"/>
        <dbReference type="ChEBI" id="CHEBI:456216"/>
        <dbReference type="EC" id="2.7.1.40"/>
    </reaction>
</comment>
<dbReference type="GO" id="GO:0000160">
    <property type="term" value="P:phosphorelay signal transduction system"/>
    <property type="evidence" value="ECO:0007669"/>
    <property type="project" value="InterPro"/>
</dbReference>
<evidence type="ECO:0000259" key="16">
    <source>
        <dbReference type="PROSITE" id="PS50110"/>
    </source>
</evidence>
<protein>
    <recommendedName>
        <fullName evidence="4 13">Pyruvate kinase</fullName>
        <ecNumber evidence="4 13">2.7.1.40</ecNumber>
    </recommendedName>
</protein>
<proteinExistence type="inferred from homology"/>
<keyword evidence="5 15" id="KW-0808">Transferase</keyword>
<evidence type="ECO:0000256" key="11">
    <source>
        <dbReference type="ARBA" id="ARBA00023152"/>
    </source>
</evidence>
<dbReference type="PRINTS" id="PR01050">
    <property type="entry name" value="PYRUVTKNASE"/>
</dbReference>
<dbReference type="Pfam" id="PF00224">
    <property type="entry name" value="PK"/>
    <property type="match status" value="1"/>
</dbReference>
<keyword evidence="8 15" id="KW-0418">Kinase</keyword>
<keyword evidence="9" id="KW-0067">ATP-binding</keyword>
<evidence type="ECO:0000256" key="4">
    <source>
        <dbReference type="ARBA" id="ARBA00012142"/>
    </source>
</evidence>
<sequence length="593" mass="64751">MRILILEDSKASRVLLEARLNKAGHTTQSAVNGRQGFFLATSRQYDAIISDLNMPGWDGFKFIEAMKVVCPRIPIIVITGSANEPDTKERLLSFEMVIGVFGKPFDFDKINVLLSQLKGQSNSSVSKMARIVATIGPASNSKEILGKMIVAGMDVARLNFSHGTHEEHGQTLANIRAAETEWGKPIAVLQDLCGPKIRTGQMEKNGVQLTVGKTVIIQADETVGTASRFSTIAPEILIDLREGDPILLDDGLLELKVTKEGAREVLCKIIVGGILKSSKGINLPMTQLSLPSVTEKDKRDLAWGLDHSIDYVALSFVRSAAEIRDIKKIIAASGKRDIRVIAKIEKPEAVEHITDIIEAADAIMIARGDMGIELPAARVPRIQQEIINLCWQQNTPVITATQMLDSMTANTIPTRAEVTDVSVAIKEGTDAVMLSGETAAGKDPVNVVRTMASIITEEEQYQFKDPFENIKDDTTRANPAITAAANLPGVVLTMLLDARGVLYQQLSKYSRNEPNILVTRSLHVARHSSLYKNLVPIIIRDDIPRDEVVFKAMGIAKEWGYLKTGDIFAVVEGERLTQGGIPQTGAFQLITVS</sequence>
<dbReference type="Proteomes" id="UP000011721">
    <property type="component" value="Chromosome"/>
</dbReference>
<dbReference type="InterPro" id="IPR011037">
    <property type="entry name" value="Pyrv_Knase-like_insert_dom_sf"/>
</dbReference>
<evidence type="ECO:0000313" key="17">
    <source>
        <dbReference type="EMBL" id="AGF76889.1"/>
    </source>
</evidence>
<dbReference type="CDD" id="cd17546">
    <property type="entry name" value="REC_hyHK_CKI1_RcsC-like"/>
    <property type="match status" value="1"/>
</dbReference>
<dbReference type="GO" id="GO:0030955">
    <property type="term" value="F:potassium ion binding"/>
    <property type="evidence" value="ECO:0007669"/>
    <property type="project" value="UniProtKB-UniRule"/>
</dbReference>
<dbReference type="GO" id="GO:0005524">
    <property type="term" value="F:ATP binding"/>
    <property type="evidence" value="ECO:0007669"/>
    <property type="project" value="UniProtKB-KW"/>
</dbReference>
<dbReference type="SUPFAM" id="SSF51621">
    <property type="entry name" value="Phosphoenolpyruvate/pyruvate domain"/>
    <property type="match status" value="1"/>
</dbReference>
<dbReference type="Gene3D" id="3.20.20.60">
    <property type="entry name" value="Phosphoenolpyruvate-binding domains"/>
    <property type="match status" value="1"/>
</dbReference>
<dbReference type="InterPro" id="IPR036918">
    <property type="entry name" value="Pyrv_Knase_C_sf"/>
</dbReference>
<evidence type="ECO:0000256" key="2">
    <source>
        <dbReference type="ARBA" id="ARBA00004997"/>
    </source>
</evidence>
<dbReference type="InterPro" id="IPR015793">
    <property type="entry name" value="Pyrv_Knase_brl"/>
</dbReference>
<dbReference type="InterPro" id="IPR015813">
    <property type="entry name" value="Pyrv/PenolPyrv_kinase-like_dom"/>
</dbReference>
<organism evidence="17 18">
    <name type="scientific">Desulfocapsa sulfexigens (strain DSM 10523 / SB164P1)</name>
    <dbReference type="NCBI Taxonomy" id="1167006"/>
    <lineage>
        <taxon>Bacteria</taxon>
        <taxon>Pseudomonadati</taxon>
        <taxon>Thermodesulfobacteriota</taxon>
        <taxon>Desulfobulbia</taxon>
        <taxon>Desulfobulbales</taxon>
        <taxon>Desulfocapsaceae</taxon>
        <taxon>Desulfocapsa</taxon>
    </lineage>
</organism>
<evidence type="ECO:0000256" key="6">
    <source>
        <dbReference type="ARBA" id="ARBA00022723"/>
    </source>
</evidence>
<evidence type="ECO:0000256" key="8">
    <source>
        <dbReference type="ARBA" id="ARBA00022777"/>
    </source>
</evidence>
<dbReference type="EC" id="2.7.1.40" evidence="4 13"/>
<dbReference type="InterPro" id="IPR011006">
    <property type="entry name" value="CheY-like_superfamily"/>
</dbReference>
<dbReference type="SUPFAM" id="SSF52935">
    <property type="entry name" value="PK C-terminal domain-like"/>
    <property type="match status" value="1"/>
</dbReference>
<dbReference type="InterPro" id="IPR018209">
    <property type="entry name" value="Pyrv_Knase_AS"/>
</dbReference>
<dbReference type="InterPro" id="IPR001697">
    <property type="entry name" value="Pyr_Knase"/>
</dbReference>
<comment type="cofactor">
    <cofactor evidence="1">
        <name>K(+)</name>
        <dbReference type="ChEBI" id="CHEBI:29103"/>
    </cofactor>
</comment>
<keyword evidence="11 15" id="KW-0324">Glycolysis</keyword>
<dbReference type="HOGENOM" id="CLU_015439_8_2_7"/>
<dbReference type="PROSITE" id="PS00110">
    <property type="entry name" value="PYRUVATE_KINASE"/>
    <property type="match status" value="1"/>
</dbReference>
<feature type="domain" description="Response regulatory" evidence="16">
    <location>
        <begin position="2"/>
        <end position="118"/>
    </location>
</feature>
<dbReference type="InterPro" id="IPR015806">
    <property type="entry name" value="Pyrv_Knase_insert_dom_sf"/>
</dbReference>
<reference evidence="18" key="1">
    <citation type="journal article" date="2013" name="Stand. Genomic Sci.">
        <title>Complete genome sequence of Desulfocapsa sulfexigens, a marine deltaproteobacterium specialized in disproportionating inorganic sulfur compounds.</title>
        <authorList>
            <person name="Finster K.W."/>
            <person name="Kjeldsen K.U."/>
            <person name="Kube M."/>
            <person name="Reinhardt R."/>
            <person name="Mussmann M."/>
            <person name="Amann R."/>
            <person name="Schreiber L."/>
        </authorList>
    </citation>
    <scope>NUCLEOTIDE SEQUENCE [LARGE SCALE GENOMIC DNA]</scope>
    <source>
        <strain evidence="18">DSM 10523 / SB164P1</strain>
    </source>
</reference>
<evidence type="ECO:0000256" key="13">
    <source>
        <dbReference type="NCBIfam" id="TIGR01064"/>
    </source>
</evidence>
<evidence type="ECO:0000256" key="10">
    <source>
        <dbReference type="ARBA" id="ARBA00022842"/>
    </source>
</evidence>
<dbReference type="Gene3D" id="2.40.33.10">
    <property type="entry name" value="PK beta-barrel domain-like"/>
    <property type="match status" value="1"/>
</dbReference>
<dbReference type="AlphaFoldDB" id="M1NAM4"/>
<evidence type="ECO:0000256" key="12">
    <source>
        <dbReference type="ARBA" id="ARBA00023317"/>
    </source>
</evidence>
<keyword evidence="12 17" id="KW-0670">Pyruvate</keyword>
<dbReference type="InterPro" id="IPR001789">
    <property type="entry name" value="Sig_transdc_resp-reg_receiver"/>
</dbReference>
<dbReference type="PATRIC" id="fig|1167006.5.peg.346"/>
<dbReference type="FunFam" id="2.40.33.10:FF:000001">
    <property type="entry name" value="Pyruvate kinase"/>
    <property type="match status" value="1"/>
</dbReference>
<comment type="pathway">
    <text evidence="2 15">Carbohydrate degradation; glycolysis; pyruvate from D-glyceraldehyde 3-phosphate: step 5/5.</text>
</comment>
<dbReference type="GO" id="GO:0000287">
    <property type="term" value="F:magnesium ion binding"/>
    <property type="evidence" value="ECO:0007669"/>
    <property type="project" value="UniProtKB-UniRule"/>
</dbReference>
<dbReference type="InterPro" id="IPR015795">
    <property type="entry name" value="Pyrv_Knase_C"/>
</dbReference>
<dbReference type="Gene3D" id="3.40.50.2300">
    <property type="match status" value="1"/>
</dbReference>
<dbReference type="GO" id="GO:0004743">
    <property type="term" value="F:pyruvate kinase activity"/>
    <property type="evidence" value="ECO:0007669"/>
    <property type="project" value="UniProtKB-UniRule"/>
</dbReference>
<dbReference type="PANTHER" id="PTHR11817">
    <property type="entry name" value="PYRUVATE KINASE"/>
    <property type="match status" value="1"/>
</dbReference>
<gene>
    <name evidence="17" type="ordered locus">UWK_00304</name>
</gene>
<dbReference type="InterPro" id="IPR040442">
    <property type="entry name" value="Pyrv_kinase-like_dom_sf"/>
</dbReference>
<evidence type="ECO:0000256" key="9">
    <source>
        <dbReference type="ARBA" id="ARBA00022840"/>
    </source>
</evidence>
<evidence type="ECO:0000256" key="15">
    <source>
        <dbReference type="RuleBase" id="RU000504"/>
    </source>
</evidence>
<keyword evidence="10 15" id="KW-0460">Magnesium</keyword>
<comment type="similarity">
    <text evidence="3 15">Belongs to the pyruvate kinase family.</text>
</comment>
<dbReference type="SUPFAM" id="SSF50800">
    <property type="entry name" value="PK beta-barrel domain-like"/>
    <property type="match status" value="1"/>
</dbReference>
<name>M1NAM4_DESSD</name>
<dbReference type="SUPFAM" id="SSF52172">
    <property type="entry name" value="CheY-like"/>
    <property type="match status" value="1"/>
</dbReference>